<dbReference type="EMBL" id="LSSK01001402">
    <property type="protein sequence ID" value="OMH79809.1"/>
    <property type="molecule type" value="Genomic_DNA"/>
</dbReference>
<reference evidence="2" key="1">
    <citation type="submission" date="2017-01" db="EMBL/GenBank/DDBJ databases">
        <authorList>
            <person name="Wang Y."/>
            <person name="White M."/>
            <person name="Kvist S."/>
            <person name="Moncalvo J.-M."/>
        </authorList>
    </citation>
    <scope>NUCLEOTIDE SEQUENCE [LARGE SCALE GENOMIC DNA]</scope>
    <source>
        <strain evidence="2">COL-18-3</strain>
    </source>
</reference>
<evidence type="ECO:0000313" key="1">
    <source>
        <dbReference type="EMBL" id="OMH79809.1"/>
    </source>
</evidence>
<accession>A0A1R1PFW0</accession>
<feature type="non-terminal residue" evidence="1">
    <location>
        <position position="13"/>
    </location>
</feature>
<evidence type="ECO:0000313" key="2">
    <source>
        <dbReference type="Proteomes" id="UP000188320"/>
    </source>
</evidence>
<name>A0A1R1PFW0_ZANCU</name>
<gene>
    <name evidence="1" type="ORF">AX774_g6766</name>
</gene>
<comment type="caution">
    <text evidence="1">The sequence shown here is derived from an EMBL/GenBank/DDBJ whole genome shotgun (WGS) entry which is preliminary data.</text>
</comment>
<proteinExistence type="predicted"/>
<organism evidence="1 2">
    <name type="scientific">Zancudomyces culisetae</name>
    <name type="common">Gut fungus</name>
    <name type="synonym">Smittium culisetae</name>
    <dbReference type="NCBI Taxonomy" id="1213189"/>
    <lineage>
        <taxon>Eukaryota</taxon>
        <taxon>Fungi</taxon>
        <taxon>Fungi incertae sedis</taxon>
        <taxon>Zoopagomycota</taxon>
        <taxon>Kickxellomycotina</taxon>
        <taxon>Harpellomycetes</taxon>
        <taxon>Harpellales</taxon>
        <taxon>Legeriomycetaceae</taxon>
        <taxon>Zancudomyces</taxon>
    </lineage>
</organism>
<dbReference type="Proteomes" id="UP000188320">
    <property type="component" value="Unassembled WGS sequence"/>
</dbReference>
<keyword evidence="2" id="KW-1185">Reference proteome</keyword>
<sequence>MAVNILKEASNGL</sequence>
<protein>
    <submittedName>
        <fullName evidence="1">Uncharacterized protein</fullName>
    </submittedName>
</protein>